<dbReference type="OrthoDB" id="10283821at2759"/>
<organism evidence="2 3">
    <name type="scientific">Caenorhabditis nigoni</name>
    <dbReference type="NCBI Taxonomy" id="1611254"/>
    <lineage>
        <taxon>Eukaryota</taxon>
        <taxon>Metazoa</taxon>
        <taxon>Ecdysozoa</taxon>
        <taxon>Nematoda</taxon>
        <taxon>Chromadorea</taxon>
        <taxon>Rhabditida</taxon>
        <taxon>Rhabditina</taxon>
        <taxon>Rhabditomorpha</taxon>
        <taxon>Rhabditoidea</taxon>
        <taxon>Rhabditidae</taxon>
        <taxon>Peloderinae</taxon>
        <taxon>Caenorhabditis</taxon>
    </lineage>
</organism>
<sequence>MKNLGILVFLLVTVSNTVSNPIPPTPPEIAHELMRVLFLAADRNDTGTIISTFRLPYERDRKTALDMIQIFRMVKYELMSARYRYDFVTIKLKMMISGRFEKIFPKFPTIWLLRKNQWSPIGWIVEKIYSKQDESEGCPPPPAICDTIQIRPFNN</sequence>
<dbReference type="AlphaFoldDB" id="A0A2G5TR52"/>
<accession>A0A2G5TR52</accession>
<dbReference type="Proteomes" id="UP000230233">
    <property type="component" value="Chromosome V"/>
</dbReference>
<reference evidence="3" key="1">
    <citation type="submission" date="2017-10" db="EMBL/GenBank/DDBJ databases">
        <title>Rapid genome shrinkage in a self-fertile nematode reveals novel sperm competition proteins.</title>
        <authorList>
            <person name="Yin D."/>
            <person name="Schwarz E.M."/>
            <person name="Thomas C.G."/>
            <person name="Felde R.L."/>
            <person name="Korf I.F."/>
            <person name="Cutter A.D."/>
            <person name="Schartner C.M."/>
            <person name="Ralston E.J."/>
            <person name="Meyer B.J."/>
            <person name="Haag E.S."/>
        </authorList>
    </citation>
    <scope>NUCLEOTIDE SEQUENCE [LARGE SCALE GENOMIC DNA]</scope>
    <source>
        <strain evidence="3">JU1422</strain>
    </source>
</reference>
<keyword evidence="3" id="KW-1185">Reference proteome</keyword>
<protein>
    <recommendedName>
        <fullName evidence="4">DUF38 domain-containing protein</fullName>
    </recommendedName>
</protein>
<name>A0A2G5TR52_9PELO</name>
<proteinExistence type="predicted"/>
<evidence type="ECO:0000313" key="2">
    <source>
        <dbReference type="EMBL" id="PIC29713.1"/>
    </source>
</evidence>
<gene>
    <name evidence="2" type="primary">Cnig_chr_V.g21214</name>
    <name evidence="2" type="ORF">B9Z55_021214</name>
</gene>
<dbReference type="EMBL" id="PDUG01000005">
    <property type="protein sequence ID" value="PIC29713.1"/>
    <property type="molecule type" value="Genomic_DNA"/>
</dbReference>
<evidence type="ECO:0008006" key="4">
    <source>
        <dbReference type="Google" id="ProtNLM"/>
    </source>
</evidence>
<evidence type="ECO:0000256" key="1">
    <source>
        <dbReference type="SAM" id="SignalP"/>
    </source>
</evidence>
<comment type="caution">
    <text evidence="2">The sequence shown here is derived from an EMBL/GenBank/DDBJ whole genome shotgun (WGS) entry which is preliminary data.</text>
</comment>
<evidence type="ECO:0000313" key="3">
    <source>
        <dbReference type="Proteomes" id="UP000230233"/>
    </source>
</evidence>
<feature type="chain" id="PRO_5013734418" description="DUF38 domain-containing protein" evidence="1">
    <location>
        <begin position="20"/>
        <end position="155"/>
    </location>
</feature>
<keyword evidence="1" id="KW-0732">Signal</keyword>
<feature type="signal peptide" evidence="1">
    <location>
        <begin position="1"/>
        <end position="19"/>
    </location>
</feature>